<evidence type="ECO:0000256" key="1">
    <source>
        <dbReference type="ARBA" id="ARBA00004186"/>
    </source>
</evidence>
<sequence>MSHSGVQALALALSGSDNERKTTSLAGLKDELETPDVVPDHATILPLVKTALESSNGHVSFAALSCIPAMVKNLVTHDHQTTLKQTVAVLYAPPSGSVIGFLGDSKPRVRETARSALLAAATAACEAHLRSAHPPSGPNEVLQELERIAKEQGFANKVPRARVQILHYVRDLRSRYPTVVQLKTYLPSMVSLLEDPDASVRSSALETIVTVFQDSSISPTARAGLKSELAKQAIRKATVEAILPKVFESQKLPPSENPLSRTGSLSPPQASSSGRSHSDERALIASVTTPRIPASDLAISSLVLTSSATDGSQSGAVVQPIYITSGREMEIEFSKMLPPWEGKETEHNWQAREGNVAILRGMIKSGAHLQFTADFVAGLKVISDGLLKSLATLRTTMAVAACTFLQESASLGIAFDPLLDVFLPPLLRMAAQTKKIVFQASQAAATAFIQATSYNTRTIQFLLTCVNEKTIQARAAGISRIKEFIEVHGHRSKVQIESGGGLGLIDKALKRALSDASPAVRQTAREVYWTCSVIWPGMTEALMETLDGPTRKQLEKASSNLLSSSSTKPTSEPVKRVSVRSMIKSTRTVSGSSSRTAPTERPNAISTPRKSESMLNKQSSNSRVLEACHPNLQAGPSAPDKQQHATPPRHPPLNRSGRHPQPINATTSVSPLRKSLPHRSPASTHFSLRTPQSSKIQASARYLSSSSDHGPQSHLFRAGKSDDENMKSIHQYDLAQLNRHTPMHVEETIVEDAMKAQAEQAESAAHRLLELTEDEFEIGPPVPLGPGGVLLSTNKTEGTLSEGGDEKSKTSLSSTTHDLATLRELNLAKLAKINKLEDVNVWKKTFENSPVQQVSSMTNGSTQNQHLVTDLRNRMRDSWWHRQAELTMCRASSSLTREQIIILVNDVNNISNEEEVKSEVYINLAQVCTEHKLDITIINNEAQEFWAQDRLFDKLFDGLRDRLRDEKVSSSIRDSQLILLRSIILHVGQMILGKETELCALLLSLVQSGTSNVIIACEAIGLLWVEQTDPIYGLSCLRSAMEMMDHESDNNEFNISIRLAVTCVGEYFGRLPIEIVEEELPKARDLIKRALVSQDPETRMSAVMSLVVANGVMKDEKAVMGVLGDLTRAQEALLTYYLTPEQGLLSASDS</sequence>
<feature type="compositionally biased region" description="Polar residues" evidence="10">
    <location>
        <begin position="604"/>
        <end position="623"/>
    </location>
</feature>
<evidence type="ECO:0000256" key="5">
    <source>
        <dbReference type="ARBA" id="ARBA00022701"/>
    </source>
</evidence>
<evidence type="ECO:0000256" key="7">
    <source>
        <dbReference type="ARBA" id="ARBA00022776"/>
    </source>
</evidence>
<dbReference type="GO" id="GO:0005881">
    <property type="term" value="C:cytoplasmic microtubule"/>
    <property type="evidence" value="ECO:0007669"/>
    <property type="project" value="TreeGrafter"/>
</dbReference>
<dbReference type="GO" id="GO:0031110">
    <property type="term" value="P:regulation of microtubule polymerization or depolymerization"/>
    <property type="evidence" value="ECO:0007669"/>
    <property type="project" value="UniProtKB-ARBA"/>
</dbReference>
<keyword evidence="7" id="KW-0498">Mitosis</keyword>
<feature type="repeat" description="HEAT" evidence="9">
    <location>
        <begin position="185"/>
        <end position="222"/>
    </location>
</feature>
<protein>
    <recommendedName>
        <fullName evidence="11">TOG domain-containing protein</fullName>
    </recommendedName>
</protein>
<keyword evidence="5" id="KW-0493">Microtubule</keyword>
<dbReference type="GO" id="GO:0090307">
    <property type="term" value="P:mitotic spindle assembly"/>
    <property type="evidence" value="ECO:0007669"/>
    <property type="project" value="TreeGrafter"/>
</dbReference>
<dbReference type="GO" id="GO:1990023">
    <property type="term" value="C:mitotic spindle midzone"/>
    <property type="evidence" value="ECO:0007669"/>
    <property type="project" value="TreeGrafter"/>
</dbReference>
<feature type="compositionally biased region" description="Low complexity" evidence="10">
    <location>
        <begin position="585"/>
        <end position="596"/>
    </location>
</feature>
<dbReference type="Proteomes" id="UP000886653">
    <property type="component" value="Unassembled WGS sequence"/>
</dbReference>
<comment type="subcellular location">
    <subcellularLocation>
        <location evidence="1">Cytoplasm</location>
        <location evidence="1">Cytoskeleton</location>
        <location evidence="1">Spindle</location>
    </subcellularLocation>
</comment>
<gene>
    <name evidence="12" type="ORF">CROQUDRAFT_651926</name>
</gene>
<dbReference type="GO" id="GO:0051301">
    <property type="term" value="P:cell division"/>
    <property type="evidence" value="ECO:0007669"/>
    <property type="project" value="UniProtKB-KW"/>
</dbReference>
<dbReference type="InterPro" id="IPR024395">
    <property type="entry name" value="CLASP_N_dom"/>
</dbReference>
<evidence type="ECO:0000259" key="11">
    <source>
        <dbReference type="SMART" id="SM01349"/>
    </source>
</evidence>
<dbReference type="AlphaFoldDB" id="A0A9P6THE6"/>
<accession>A0A9P6THE6</accession>
<dbReference type="PANTHER" id="PTHR21567:SF9">
    <property type="entry name" value="CLIP-ASSOCIATING PROTEIN"/>
    <property type="match status" value="1"/>
</dbReference>
<dbReference type="PANTHER" id="PTHR21567">
    <property type="entry name" value="CLASP"/>
    <property type="match status" value="1"/>
</dbReference>
<dbReference type="Gene3D" id="1.25.10.10">
    <property type="entry name" value="Leucine-rich Repeat Variant"/>
    <property type="match status" value="2"/>
</dbReference>
<dbReference type="SUPFAM" id="SSF48371">
    <property type="entry name" value="ARM repeat"/>
    <property type="match status" value="2"/>
</dbReference>
<comment type="caution">
    <text evidence="12">The sequence shown here is derived from an EMBL/GenBank/DDBJ whole genome shotgun (WGS) entry which is preliminary data.</text>
</comment>
<name>A0A9P6THE6_9BASI</name>
<organism evidence="12 13">
    <name type="scientific">Cronartium quercuum f. sp. fusiforme G11</name>
    <dbReference type="NCBI Taxonomy" id="708437"/>
    <lineage>
        <taxon>Eukaryota</taxon>
        <taxon>Fungi</taxon>
        <taxon>Dikarya</taxon>
        <taxon>Basidiomycota</taxon>
        <taxon>Pucciniomycotina</taxon>
        <taxon>Pucciniomycetes</taxon>
        <taxon>Pucciniales</taxon>
        <taxon>Coleosporiaceae</taxon>
        <taxon>Cronartium</taxon>
    </lineage>
</organism>
<dbReference type="GO" id="GO:1902903">
    <property type="term" value="P:regulation of supramolecular fiber organization"/>
    <property type="evidence" value="ECO:0007669"/>
    <property type="project" value="UniProtKB-ARBA"/>
</dbReference>
<dbReference type="GO" id="GO:0005876">
    <property type="term" value="C:spindle microtubule"/>
    <property type="evidence" value="ECO:0007669"/>
    <property type="project" value="TreeGrafter"/>
</dbReference>
<dbReference type="InterPro" id="IPR016024">
    <property type="entry name" value="ARM-type_fold"/>
</dbReference>
<dbReference type="InterPro" id="IPR034085">
    <property type="entry name" value="TOG"/>
</dbReference>
<reference evidence="12" key="1">
    <citation type="submission" date="2013-11" db="EMBL/GenBank/DDBJ databases">
        <title>Genome sequence of the fusiform rust pathogen reveals effectors for host alternation and coevolution with pine.</title>
        <authorList>
            <consortium name="DOE Joint Genome Institute"/>
            <person name="Smith K."/>
            <person name="Pendleton A."/>
            <person name="Kubisiak T."/>
            <person name="Anderson C."/>
            <person name="Salamov A."/>
            <person name="Aerts A."/>
            <person name="Riley R."/>
            <person name="Clum A."/>
            <person name="Lindquist E."/>
            <person name="Ence D."/>
            <person name="Campbell M."/>
            <person name="Kronenberg Z."/>
            <person name="Feau N."/>
            <person name="Dhillon B."/>
            <person name="Hamelin R."/>
            <person name="Burleigh J."/>
            <person name="Smith J."/>
            <person name="Yandell M."/>
            <person name="Nelson C."/>
            <person name="Grigoriev I."/>
            <person name="Davis J."/>
        </authorList>
    </citation>
    <scope>NUCLEOTIDE SEQUENCE</scope>
    <source>
        <strain evidence="12">G11</strain>
    </source>
</reference>
<keyword evidence="6" id="KW-0677">Repeat</keyword>
<feature type="compositionally biased region" description="Polar residues" evidence="10">
    <location>
        <begin position="681"/>
        <end position="710"/>
    </location>
</feature>
<dbReference type="GO" id="GO:0005815">
    <property type="term" value="C:microtubule organizing center"/>
    <property type="evidence" value="ECO:0007669"/>
    <property type="project" value="TreeGrafter"/>
</dbReference>
<dbReference type="Pfam" id="PF12348">
    <property type="entry name" value="CLASP_N"/>
    <property type="match status" value="1"/>
</dbReference>
<dbReference type="Pfam" id="PF21040">
    <property type="entry name" value="CEP104-like_TOG"/>
    <property type="match status" value="1"/>
</dbReference>
<evidence type="ECO:0000256" key="9">
    <source>
        <dbReference type="PROSITE-ProRule" id="PRU00103"/>
    </source>
</evidence>
<evidence type="ECO:0000256" key="3">
    <source>
        <dbReference type="ARBA" id="ARBA00022490"/>
    </source>
</evidence>
<feature type="region of interest" description="Disordered" evidence="10">
    <location>
        <begin position="794"/>
        <end position="814"/>
    </location>
</feature>
<keyword evidence="7" id="KW-0131">Cell cycle</keyword>
<keyword evidence="13" id="KW-1185">Reference proteome</keyword>
<evidence type="ECO:0000256" key="6">
    <source>
        <dbReference type="ARBA" id="ARBA00022737"/>
    </source>
</evidence>
<feature type="compositionally biased region" description="Low complexity" evidence="10">
    <location>
        <begin position="556"/>
        <end position="572"/>
    </location>
</feature>
<keyword evidence="3" id="KW-0963">Cytoplasm</keyword>
<dbReference type="OrthoDB" id="46159at2759"/>
<comment type="similarity">
    <text evidence="2">Belongs to the CLASP family.</text>
</comment>
<feature type="domain" description="TOG" evidence="11">
    <location>
        <begin position="1"/>
        <end position="252"/>
    </location>
</feature>
<feature type="domain" description="TOG" evidence="11">
    <location>
        <begin position="325"/>
        <end position="567"/>
    </location>
</feature>
<evidence type="ECO:0000256" key="4">
    <source>
        <dbReference type="ARBA" id="ARBA00022618"/>
    </source>
</evidence>
<dbReference type="InterPro" id="IPR021133">
    <property type="entry name" value="HEAT_type_2"/>
</dbReference>
<feature type="compositionally biased region" description="Polar residues" evidence="10">
    <location>
        <begin position="257"/>
        <end position="275"/>
    </location>
</feature>
<dbReference type="EMBL" id="MU167217">
    <property type="protein sequence ID" value="KAG0150698.1"/>
    <property type="molecule type" value="Genomic_DNA"/>
</dbReference>
<feature type="region of interest" description="Disordered" evidence="10">
    <location>
        <begin position="555"/>
        <end position="722"/>
    </location>
</feature>
<proteinExistence type="inferred from homology"/>
<dbReference type="SMART" id="SM01349">
    <property type="entry name" value="TOG"/>
    <property type="match status" value="2"/>
</dbReference>
<dbReference type="GO" id="GO:0008017">
    <property type="term" value="F:microtubule binding"/>
    <property type="evidence" value="ECO:0007669"/>
    <property type="project" value="TreeGrafter"/>
</dbReference>
<keyword evidence="4" id="KW-0132">Cell division</keyword>
<dbReference type="PROSITE" id="PS50077">
    <property type="entry name" value="HEAT_REPEAT"/>
    <property type="match status" value="1"/>
</dbReference>
<evidence type="ECO:0000256" key="2">
    <source>
        <dbReference type="ARBA" id="ARBA00009549"/>
    </source>
</evidence>
<evidence type="ECO:0000313" key="13">
    <source>
        <dbReference type="Proteomes" id="UP000886653"/>
    </source>
</evidence>
<evidence type="ECO:0000256" key="10">
    <source>
        <dbReference type="SAM" id="MobiDB-lite"/>
    </source>
</evidence>
<dbReference type="InterPro" id="IPR011989">
    <property type="entry name" value="ARM-like"/>
</dbReference>
<evidence type="ECO:0000313" key="12">
    <source>
        <dbReference type="EMBL" id="KAG0150698.1"/>
    </source>
</evidence>
<feature type="region of interest" description="Disordered" evidence="10">
    <location>
        <begin position="250"/>
        <end position="280"/>
    </location>
</feature>
<keyword evidence="8" id="KW-0206">Cytoskeleton</keyword>
<evidence type="ECO:0000256" key="8">
    <source>
        <dbReference type="ARBA" id="ARBA00023212"/>
    </source>
</evidence>